<accession>A0A7Y7IGH8</accession>
<feature type="domain" description="HD-GYP" evidence="2">
    <location>
        <begin position="26"/>
        <end position="241"/>
    </location>
</feature>
<dbReference type="PANTHER" id="PTHR45228">
    <property type="entry name" value="CYCLIC DI-GMP PHOSPHODIESTERASE TM_0186-RELATED"/>
    <property type="match status" value="1"/>
</dbReference>
<name>A0A7Y7IGH8_9MICC</name>
<dbReference type="AlphaFoldDB" id="A0A7Y7IGH8"/>
<dbReference type="InterPro" id="IPR036388">
    <property type="entry name" value="WH-like_DNA-bd_sf"/>
</dbReference>
<dbReference type="EMBL" id="JAAMFM010000008">
    <property type="protein sequence ID" value="NVM94782.1"/>
    <property type="molecule type" value="Genomic_DNA"/>
</dbReference>
<evidence type="ECO:0000313" key="3">
    <source>
        <dbReference type="EMBL" id="NVM94782.1"/>
    </source>
</evidence>
<dbReference type="GO" id="GO:0003677">
    <property type="term" value="F:DNA binding"/>
    <property type="evidence" value="ECO:0007669"/>
    <property type="project" value="InterPro"/>
</dbReference>
<evidence type="ECO:0000259" key="2">
    <source>
        <dbReference type="PROSITE" id="PS51832"/>
    </source>
</evidence>
<dbReference type="InterPro" id="IPR037522">
    <property type="entry name" value="HD_GYP_dom"/>
</dbReference>
<dbReference type="InterPro" id="IPR003607">
    <property type="entry name" value="HD/PDEase_dom"/>
</dbReference>
<keyword evidence="4" id="KW-1185">Reference proteome</keyword>
<proteinExistence type="predicted"/>
<dbReference type="PROSITE" id="PS51832">
    <property type="entry name" value="HD_GYP"/>
    <property type="match status" value="2"/>
</dbReference>
<dbReference type="Pfam" id="PF13487">
    <property type="entry name" value="HD_5"/>
    <property type="match status" value="2"/>
</dbReference>
<dbReference type="Gene3D" id="1.10.3210.10">
    <property type="entry name" value="Hypothetical protein af1432"/>
    <property type="match status" value="2"/>
</dbReference>
<organism evidence="3 4">
    <name type="scientific">Arthrobacter wenxiniae</name>
    <dbReference type="NCBI Taxonomy" id="2713570"/>
    <lineage>
        <taxon>Bacteria</taxon>
        <taxon>Bacillati</taxon>
        <taxon>Actinomycetota</taxon>
        <taxon>Actinomycetes</taxon>
        <taxon>Micrococcales</taxon>
        <taxon>Micrococcaceae</taxon>
        <taxon>Arthrobacter</taxon>
    </lineage>
</organism>
<evidence type="ECO:0000313" key="4">
    <source>
        <dbReference type="Proteomes" id="UP000543556"/>
    </source>
</evidence>
<sequence length="535" mass="57082">MKPRPPTTARRAELLAALSLAIDLGLGQPMEHMLRAMVLGTRMAEQLGIGQEARERTYYANLLAWIGCHADSFELAALFGDDIAFRADYYLIDAHGLPMLSLMLHRTGTELPALRRAARQSRFAATAGTAVRNLIRSHCLSAGQLANRVGLDPGMPAILGHAFERWDGKGLPAGRSGVEIPLEMRIAQLADTAEVFLRTAGLAAAVAMVRQRRGTQFDPELADLFCARAADLAAGLLEGDPWPAALAAAPLDDSLTETELDAVLAAMGDFADLKSPWTAGHSRAVASLAAAAARECALPPAEVDLLRRAGWVHDLGRMGVSNAIWDKKSELSSMDRERLQMYPFLSERILGRVPGLRRVAGLAGAHRERLDGSGYPRGLSDTALDAGQRILAAADAYQTSLEPRPHRPAAEPAEAAARLHADVLAGRLDALAVNAVLAGGGRNDDAVLGGGRRDARRRGAPAGLTARELEVLALLCRGMNNKDIAAALFIAPKTARNHVEHIYEKTGAANRVSATLFALDHGLWDRNRAGSAAGE</sequence>
<dbReference type="PANTHER" id="PTHR45228:SF5">
    <property type="entry name" value="CYCLIC DI-GMP PHOSPHODIESTERASE VC_1348-RELATED"/>
    <property type="match status" value="1"/>
</dbReference>
<feature type="domain" description="HTH luxR-type" evidence="1">
    <location>
        <begin position="457"/>
        <end position="522"/>
    </location>
</feature>
<comment type="caution">
    <text evidence="3">The sequence shown here is derived from an EMBL/GenBank/DDBJ whole genome shotgun (WGS) entry which is preliminary data.</text>
</comment>
<feature type="domain" description="HD-GYP" evidence="2">
    <location>
        <begin position="256"/>
        <end position="452"/>
    </location>
</feature>
<dbReference type="SMART" id="SM00471">
    <property type="entry name" value="HDc"/>
    <property type="match status" value="1"/>
</dbReference>
<dbReference type="RefSeq" id="WP_176634515.1">
    <property type="nucleotide sequence ID" value="NZ_JAAMFM010000008.1"/>
</dbReference>
<dbReference type="SUPFAM" id="SSF109604">
    <property type="entry name" value="HD-domain/PDEase-like"/>
    <property type="match status" value="2"/>
</dbReference>
<dbReference type="PRINTS" id="PR00038">
    <property type="entry name" value="HTHLUXR"/>
</dbReference>
<dbReference type="CDD" id="cd06170">
    <property type="entry name" value="LuxR_C_like"/>
    <property type="match status" value="1"/>
</dbReference>
<dbReference type="InterPro" id="IPR052020">
    <property type="entry name" value="Cyclic_di-GMP/3'3'-cGAMP_PDE"/>
</dbReference>
<gene>
    <name evidence="3" type="ORF">G6034_07640</name>
</gene>
<dbReference type="SMART" id="SM00421">
    <property type="entry name" value="HTH_LUXR"/>
    <property type="match status" value="1"/>
</dbReference>
<dbReference type="GO" id="GO:0006355">
    <property type="term" value="P:regulation of DNA-templated transcription"/>
    <property type="evidence" value="ECO:0007669"/>
    <property type="project" value="InterPro"/>
</dbReference>
<evidence type="ECO:0000259" key="1">
    <source>
        <dbReference type="PROSITE" id="PS50043"/>
    </source>
</evidence>
<dbReference type="InterPro" id="IPR016032">
    <property type="entry name" value="Sig_transdc_resp-reg_C-effctor"/>
</dbReference>
<dbReference type="PROSITE" id="PS50043">
    <property type="entry name" value="HTH_LUXR_2"/>
    <property type="match status" value="1"/>
</dbReference>
<dbReference type="Gene3D" id="1.10.10.10">
    <property type="entry name" value="Winged helix-like DNA-binding domain superfamily/Winged helix DNA-binding domain"/>
    <property type="match status" value="1"/>
</dbReference>
<dbReference type="CDD" id="cd00077">
    <property type="entry name" value="HDc"/>
    <property type="match status" value="1"/>
</dbReference>
<dbReference type="InterPro" id="IPR000792">
    <property type="entry name" value="Tscrpt_reg_LuxR_C"/>
</dbReference>
<reference evidence="3 4" key="1">
    <citation type="submission" date="2020-02" db="EMBL/GenBank/DDBJ databases">
        <title>Genome sequence of strain AETb3-4.</title>
        <authorList>
            <person name="Gao J."/>
            <person name="Zhang X."/>
        </authorList>
    </citation>
    <scope>NUCLEOTIDE SEQUENCE [LARGE SCALE GENOMIC DNA]</scope>
    <source>
        <strain evidence="3 4">AETb3-4</strain>
    </source>
</reference>
<protein>
    <submittedName>
        <fullName evidence="3">HD domain-containing protein</fullName>
    </submittedName>
</protein>
<dbReference type="SUPFAM" id="SSF46894">
    <property type="entry name" value="C-terminal effector domain of the bipartite response regulators"/>
    <property type="match status" value="1"/>
</dbReference>
<dbReference type="Proteomes" id="UP000543556">
    <property type="component" value="Unassembled WGS sequence"/>
</dbReference>
<dbReference type="Pfam" id="PF00196">
    <property type="entry name" value="GerE"/>
    <property type="match status" value="1"/>
</dbReference>